<evidence type="ECO:0000256" key="1">
    <source>
        <dbReference type="ARBA" id="ARBA00004141"/>
    </source>
</evidence>
<dbReference type="InterPro" id="IPR023395">
    <property type="entry name" value="MCP_dom_sf"/>
</dbReference>
<evidence type="ECO:0000256" key="8">
    <source>
        <dbReference type="PROSITE-ProRule" id="PRU00282"/>
    </source>
</evidence>
<keyword evidence="6" id="KW-1133">Transmembrane helix</keyword>
<dbReference type="OrthoDB" id="756301at2759"/>
<dbReference type="InterPro" id="IPR018108">
    <property type="entry name" value="MCP_transmembrane"/>
</dbReference>
<evidence type="ECO:0000256" key="7">
    <source>
        <dbReference type="ARBA" id="ARBA00023136"/>
    </source>
</evidence>
<name>A0A7R9KDN7_9ACAR</name>
<dbReference type="SUPFAM" id="SSF103506">
    <property type="entry name" value="Mitochondrial carrier"/>
    <property type="match status" value="1"/>
</dbReference>
<evidence type="ECO:0000256" key="4">
    <source>
        <dbReference type="ARBA" id="ARBA00022692"/>
    </source>
</evidence>
<dbReference type="Pfam" id="PF00153">
    <property type="entry name" value="Mito_carr"/>
    <property type="match status" value="3"/>
</dbReference>
<evidence type="ECO:0000313" key="10">
    <source>
        <dbReference type="EMBL" id="CAD7621173.1"/>
    </source>
</evidence>
<keyword evidence="4 8" id="KW-0812">Transmembrane</keyword>
<feature type="repeat" description="Solcar" evidence="8">
    <location>
        <begin position="25"/>
        <end position="124"/>
    </location>
</feature>
<sequence>MSRSNQIQASRRMQNNNQTNIKMGEKMLCAGTAACVADIITFPLDVAKVRLQIASSTVKKLGASVLALQATGMGPQYSGLVGTLFGMARTEGVKSLYGGIGPGLQRQCVFASLRVGLYEPVKDMYTKHLNLGESATSVMMIRIASGITTGAIGITFAQPTDVVKVRMQAQSRGSGGVKYHGSLHAYQTIYKSEGIKGLWKGLGPNILRNSVVNAAELVCYDTFKELLLSYGIFRDGLPCHFSAAFTAGFCATLVSSPIDVVKTRYMNSTGQYSSVLHCAQTVAKQGFFGFYKGFTPSFMRMGSWNVCMFVTFEQLKRLNASFKSERQSRSSKSTLVGLAKQATL</sequence>
<proteinExistence type="inferred from homology"/>
<keyword evidence="11" id="KW-1185">Reference proteome</keyword>
<dbReference type="GO" id="GO:0055085">
    <property type="term" value="P:transmembrane transport"/>
    <property type="evidence" value="ECO:0007669"/>
    <property type="project" value="InterPro"/>
</dbReference>
<dbReference type="InterPro" id="IPR050391">
    <property type="entry name" value="Mito_Metabolite_Transporter"/>
</dbReference>
<evidence type="ECO:0000256" key="9">
    <source>
        <dbReference type="RuleBase" id="RU000488"/>
    </source>
</evidence>
<dbReference type="EMBL" id="OC855077">
    <property type="protein sequence ID" value="CAD7621173.1"/>
    <property type="molecule type" value="Genomic_DNA"/>
</dbReference>
<evidence type="ECO:0000256" key="3">
    <source>
        <dbReference type="ARBA" id="ARBA00022448"/>
    </source>
</evidence>
<organism evidence="10">
    <name type="scientific">Medioppia subpectinata</name>
    <dbReference type="NCBI Taxonomy" id="1979941"/>
    <lineage>
        <taxon>Eukaryota</taxon>
        <taxon>Metazoa</taxon>
        <taxon>Ecdysozoa</taxon>
        <taxon>Arthropoda</taxon>
        <taxon>Chelicerata</taxon>
        <taxon>Arachnida</taxon>
        <taxon>Acari</taxon>
        <taxon>Acariformes</taxon>
        <taxon>Sarcoptiformes</taxon>
        <taxon>Oribatida</taxon>
        <taxon>Brachypylina</taxon>
        <taxon>Oppioidea</taxon>
        <taxon>Oppiidae</taxon>
        <taxon>Medioppia</taxon>
    </lineage>
</organism>
<keyword evidence="5" id="KW-0677">Repeat</keyword>
<dbReference type="GO" id="GO:0016020">
    <property type="term" value="C:membrane"/>
    <property type="evidence" value="ECO:0007669"/>
    <property type="project" value="UniProtKB-SubCell"/>
</dbReference>
<dbReference type="AlphaFoldDB" id="A0A7R9KDN7"/>
<gene>
    <name evidence="10" type="ORF">OSB1V03_LOCUS1648</name>
</gene>
<dbReference type="PRINTS" id="PR00784">
    <property type="entry name" value="MTUNCOUPLING"/>
</dbReference>
<comment type="subcellular location">
    <subcellularLocation>
        <location evidence="1">Membrane</location>
        <topology evidence="1">Multi-pass membrane protein</topology>
    </subcellularLocation>
</comment>
<evidence type="ECO:0000256" key="2">
    <source>
        <dbReference type="ARBA" id="ARBA00006375"/>
    </source>
</evidence>
<dbReference type="Proteomes" id="UP000759131">
    <property type="component" value="Unassembled WGS sequence"/>
</dbReference>
<feature type="repeat" description="Solcar" evidence="8">
    <location>
        <begin position="137"/>
        <end position="226"/>
    </location>
</feature>
<keyword evidence="3 9" id="KW-0813">Transport</keyword>
<dbReference type="Gene3D" id="1.50.40.10">
    <property type="entry name" value="Mitochondrial carrier domain"/>
    <property type="match status" value="1"/>
</dbReference>
<evidence type="ECO:0000256" key="5">
    <source>
        <dbReference type="ARBA" id="ARBA00022737"/>
    </source>
</evidence>
<dbReference type="PROSITE" id="PS50920">
    <property type="entry name" value="SOLCAR"/>
    <property type="match status" value="3"/>
</dbReference>
<dbReference type="PANTHER" id="PTHR45618">
    <property type="entry name" value="MITOCHONDRIAL DICARBOXYLATE CARRIER-RELATED"/>
    <property type="match status" value="1"/>
</dbReference>
<comment type="similarity">
    <text evidence="2 9">Belongs to the mitochondrial carrier (TC 2.A.29) family.</text>
</comment>
<dbReference type="InterPro" id="IPR002067">
    <property type="entry name" value="MCP"/>
</dbReference>
<keyword evidence="7 8" id="KW-0472">Membrane</keyword>
<reference evidence="10" key="1">
    <citation type="submission" date="2020-11" db="EMBL/GenBank/DDBJ databases">
        <authorList>
            <person name="Tran Van P."/>
        </authorList>
    </citation>
    <scope>NUCLEOTIDE SEQUENCE</scope>
</reference>
<accession>A0A7R9KDN7</accession>
<feature type="repeat" description="Solcar" evidence="8">
    <location>
        <begin position="235"/>
        <end position="318"/>
    </location>
</feature>
<protein>
    <submittedName>
        <fullName evidence="10">Uncharacterized protein</fullName>
    </submittedName>
</protein>
<evidence type="ECO:0000313" key="11">
    <source>
        <dbReference type="Proteomes" id="UP000759131"/>
    </source>
</evidence>
<evidence type="ECO:0000256" key="6">
    <source>
        <dbReference type="ARBA" id="ARBA00022989"/>
    </source>
</evidence>
<dbReference type="EMBL" id="CAJPIZ010000502">
    <property type="protein sequence ID" value="CAG2101603.1"/>
    <property type="molecule type" value="Genomic_DNA"/>
</dbReference>